<evidence type="ECO:0000313" key="2">
    <source>
        <dbReference type="Proteomes" id="UP001341840"/>
    </source>
</evidence>
<dbReference type="Proteomes" id="UP001341840">
    <property type="component" value="Unassembled WGS sequence"/>
</dbReference>
<comment type="caution">
    <text evidence="1">The sequence shown here is derived from an EMBL/GenBank/DDBJ whole genome shotgun (WGS) entry which is preliminary data.</text>
</comment>
<reference evidence="1 2" key="1">
    <citation type="journal article" date="2023" name="Plants (Basel)">
        <title>Bridging the Gap: Combining Genomics and Transcriptomics Approaches to Understand Stylosanthes scabra, an Orphan Legume from the Brazilian Caatinga.</title>
        <authorList>
            <person name="Ferreira-Neto J.R.C."/>
            <person name="da Silva M.D."/>
            <person name="Binneck E."/>
            <person name="de Melo N.F."/>
            <person name="da Silva R.H."/>
            <person name="de Melo A.L.T.M."/>
            <person name="Pandolfi V."/>
            <person name="Bustamante F.O."/>
            <person name="Brasileiro-Vidal A.C."/>
            <person name="Benko-Iseppon A.M."/>
        </authorList>
    </citation>
    <scope>NUCLEOTIDE SEQUENCE [LARGE SCALE GENOMIC DNA]</scope>
    <source>
        <tissue evidence="1">Leaves</tissue>
    </source>
</reference>
<name>A0ABU6V683_9FABA</name>
<sequence>MIKDSDVLQVLTIANQAANAAGARADKFLKIALRKNPEKRVEFDKLVADFCYGKIDRSSFDMRMEELFKGKPFFMYHIKVFATVCEQQAAKFKTLANKIKKRCGNGVYKSFVGLLVKYQAKQSVVKPADLGWCE</sequence>
<organism evidence="1 2">
    <name type="scientific">Stylosanthes scabra</name>
    <dbReference type="NCBI Taxonomy" id="79078"/>
    <lineage>
        <taxon>Eukaryota</taxon>
        <taxon>Viridiplantae</taxon>
        <taxon>Streptophyta</taxon>
        <taxon>Embryophyta</taxon>
        <taxon>Tracheophyta</taxon>
        <taxon>Spermatophyta</taxon>
        <taxon>Magnoliopsida</taxon>
        <taxon>eudicotyledons</taxon>
        <taxon>Gunneridae</taxon>
        <taxon>Pentapetalae</taxon>
        <taxon>rosids</taxon>
        <taxon>fabids</taxon>
        <taxon>Fabales</taxon>
        <taxon>Fabaceae</taxon>
        <taxon>Papilionoideae</taxon>
        <taxon>50 kb inversion clade</taxon>
        <taxon>dalbergioids sensu lato</taxon>
        <taxon>Dalbergieae</taxon>
        <taxon>Pterocarpus clade</taxon>
        <taxon>Stylosanthes</taxon>
    </lineage>
</organism>
<evidence type="ECO:0000313" key="1">
    <source>
        <dbReference type="EMBL" id="MED6167621.1"/>
    </source>
</evidence>
<protein>
    <submittedName>
        <fullName evidence="1">Uncharacterized protein</fullName>
    </submittedName>
</protein>
<proteinExistence type="predicted"/>
<accession>A0ABU6V683</accession>
<keyword evidence="2" id="KW-1185">Reference proteome</keyword>
<dbReference type="EMBL" id="JASCZI010151043">
    <property type="protein sequence ID" value="MED6167621.1"/>
    <property type="molecule type" value="Genomic_DNA"/>
</dbReference>
<gene>
    <name evidence="1" type="ORF">PIB30_004432</name>
</gene>